<keyword evidence="2" id="KW-1185">Reference proteome</keyword>
<organism evidence="1 2">
    <name type="scientific">Symbiodinium natans</name>
    <dbReference type="NCBI Taxonomy" id="878477"/>
    <lineage>
        <taxon>Eukaryota</taxon>
        <taxon>Sar</taxon>
        <taxon>Alveolata</taxon>
        <taxon>Dinophyceae</taxon>
        <taxon>Suessiales</taxon>
        <taxon>Symbiodiniaceae</taxon>
        <taxon>Symbiodinium</taxon>
    </lineage>
</organism>
<evidence type="ECO:0000313" key="2">
    <source>
        <dbReference type="Proteomes" id="UP000604046"/>
    </source>
</evidence>
<protein>
    <submittedName>
        <fullName evidence="1">Uncharacterized protein</fullName>
    </submittedName>
</protein>
<dbReference type="Proteomes" id="UP000604046">
    <property type="component" value="Unassembled WGS sequence"/>
</dbReference>
<dbReference type="AlphaFoldDB" id="A0A812J2A6"/>
<reference evidence="1" key="1">
    <citation type="submission" date="2021-02" db="EMBL/GenBank/DDBJ databases">
        <authorList>
            <person name="Dougan E. K."/>
            <person name="Rhodes N."/>
            <person name="Thang M."/>
            <person name="Chan C."/>
        </authorList>
    </citation>
    <scope>NUCLEOTIDE SEQUENCE</scope>
</reference>
<dbReference type="EMBL" id="CAJNDS010000320">
    <property type="protein sequence ID" value="CAE7191881.1"/>
    <property type="molecule type" value="Genomic_DNA"/>
</dbReference>
<name>A0A812J2A6_9DINO</name>
<gene>
    <name evidence="1" type="ORF">SNAT2548_LOCUS5088</name>
</gene>
<comment type="caution">
    <text evidence="1">The sequence shown here is derived from an EMBL/GenBank/DDBJ whole genome shotgun (WGS) entry which is preliminary data.</text>
</comment>
<evidence type="ECO:0000313" key="1">
    <source>
        <dbReference type="EMBL" id="CAE7191881.1"/>
    </source>
</evidence>
<proteinExistence type="predicted"/>
<sequence length="588" mass="65556">MGVQKSSLAHTIGCPELPNDFSEDVGGLQLFNAQGSPLWSGEQPTCTAELTLINTWDGKEMQCSLETKSVFGRTWTARDMRWACGVTYAKDELHYELTKVALSSGCDSAVIKGVNGKTRYVPRIRQISQHHDFYEAHYFTLTDDADEVTEYATDFSLYAHDGGLRPIQSICPAGYLVVPGQGTIIDTKEAFEAYAACERLDACCGPAKHSVRASGLTEGEGLQYTDSVRKLDMVQCDVKPADGKYFATCIKSAKAEVVRQKVALRSANDPFAKLAFGQGMEQAKKDQLLQTLLASQDSQLTSSAIHNFMTVLDGYIGLRCAASKFEDEILSRITAEIGLLTQAAMAVEFGAGGTHETKWGRELADNFRHSGCEQAAHPAYLEAKHVAGLPPLRSPGTCENLRRFDFYTEHYRQLPGYLKMYLRQFALVLAGTLYKEFAEDAYDDDRYSILTDCFISENVASENRFELSNKLREQMLANPTEKRWLYQRVLTTYHDTTLWHDFVEGLDVQKVADFTTTFILRAHHITRFLYGEIDTKIPEALGQLYNLHSLLAVFLEGVPASVTVTIGGDSKAVGDLARQLLKWFLFET</sequence>
<accession>A0A812J2A6</accession>